<dbReference type="OrthoDB" id="438179at2759"/>
<dbReference type="GO" id="GO:0016020">
    <property type="term" value="C:membrane"/>
    <property type="evidence" value="ECO:0007669"/>
    <property type="project" value="UniProtKB-SubCell"/>
</dbReference>
<dbReference type="PANTHER" id="PTHR12995:SF4">
    <property type="entry name" value="FI21814P1"/>
    <property type="match status" value="1"/>
</dbReference>
<dbReference type="AlphaFoldDB" id="A0A2B4SKK4"/>
<comment type="similarity">
    <text evidence="2">Belongs to the TMEM39 family.</text>
</comment>
<dbReference type="InterPro" id="IPR019397">
    <property type="entry name" value="Uncharacterised_TMEM39"/>
</dbReference>
<feature type="transmembrane region" description="Helical" evidence="6">
    <location>
        <begin position="444"/>
        <end position="462"/>
    </location>
</feature>
<dbReference type="Proteomes" id="UP000225706">
    <property type="component" value="Unassembled WGS sequence"/>
</dbReference>
<dbReference type="PANTHER" id="PTHR12995">
    <property type="entry name" value="FI21814P1"/>
    <property type="match status" value="1"/>
</dbReference>
<evidence type="ECO:0000256" key="5">
    <source>
        <dbReference type="ARBA" id="ARBA00023136"/>
    </source>
</evidence>
<dbReference type="STRING" id="50429.A0A2B4SKK4"/>
<name>A0A2B4SKK4_STYPI</name>
<feature type="transmembrane region" description="Helical" evidence="6">
    <location>
        <begin position="419"/>
        <end position="438"/>
    </location>
</feature>
<evidence type="ECO:0000256" key="2">
    <source>
        <dbReference type="ARBA" id="ARBA00010737"/>
    </source>
</evidence>
<evidence type="ECO:0000256" key="1">
    <source>
        <dbReference type="ARBA" id="ARBA00004141"/>
    </source>
</evidence>
<feature type="transmembrane region" description="Helical" evidence="6">
    <location>
        <begin position="6"/>
        <end position="27"/>
    </location>
</feature>
<dbReference type="EMBL" id="LSMT01000039">
    <property type="protein sequence ID" value="PFX31214.1"/>
    <property type="molecule type" value="Genomic_DNA"/>
</dbReference>
<feature type="transmembrane region" description="Helical" evidence="6">
    <location>
        <begin position="161"/>
        <end position="182"/>
    </location>
</feature>
<keyword evidence="4 6" id="KW-1133">Transmembrane helix</keyword>
<comment type="subcellular location">
    <subcellularLocation>
        <location evidence="1">Membrane</location>
        <topology evidence="1">Multi-pass membrane protein</topology>
    </subcellularLocation>
</comment>
<gene>
    <name evidence="7" type="primary">tmem39a-b</name>
    <name evidence="7" type="ORF">AWC38_SpisGene4010</name>
</gene>
<organism evidence="7 8">
    <name type="scientific">Stylophora pistillata</name>
    <name type="common">Smooth cauliflower coral</name>
    <dbReference type="NCBI Taxonomy" id="50429"/>
    <lineage>
        <taxon>Eukaryota</taxon>
        <taxon>Metazoa</taxon>
        <taxon>Cnidaria</taxon>
        <taxon>Anthozoa</taxon>
        <taxon>Hexacorallia</taxon>
        <taxon>Scleractinia</taxon>
        <taxon>Astrocoeniina</taxon>
        <taxon>Pocilloporidae</taxon>
        <taxon>Stylophora</taxon>
    </lineage>
</organism>
<evidence type="ECO:0000313" key="7">
    <source>
        <dbReference type="EMBL" id="PFX31214.1"/>
    </source>
</evidence>
<comment type="caution">
    <text evidence="7">The sequence shown here is derived from an EMBL/GenBank/DDBJ whole genome shotgun (WGS) entry which is preliminary data.</text>
</comment>
<evidence type="ECO:0000256" key="3">
    <source>
        <dbReference type="ARBA" id="ARBA00022692"/>
    </source>
</evidence>
<feature type="transmembrane region" description="Helical" evidence="6">
    <location>
        <begin position="324"/>
        <end position="344"/>
    </location>
</feature>
<keyword evidence="3 6" id="KW-0812">Transmembrane</keyword>
<dbReference type="Pfam" id="PF10271">
    <property type="entry name" value="Tmp39"/>
    <property type="match status" value="1"/>
</dbReference>
<evidence type="ECO:0000256" key="4">
    <source>
        <dbReference type="ARBA" id="ARBA00022989"/>
    </source>
</evidence>
<evidence type="ECO:0000313" key="8">
    <source>
        <dbReference type="Proteomes" id="UP000225706"/>
    </source>
</evidence>
<keyword evidence="5 6" id="KW-0472">Membrane</keyword>
<evidence type="ECO:0000256" key="6">
    <source>
        <dbReference type="SAM" id="Phobius"/>
    </source>
</evidence>
<protein>
    <submittedName>
        <fullName evidence="7">Transmembrane protein 39A-B</fullName>
    </submittedName>
</protein>
<reference evidence="8" key="1">
    <citation type="journal article" date="2017" name="bioRxiv">
        <title>Comparative analysis of the genomes of Stylophora pistillata and Acropora digitifera provides evidence for extensive differences between species of corals.</title>
        <authorList>
            <person name="Voolstra C.R."/>
            <person name="Li Y."/>
            <person name="Liew Y.J."/>
            <person name="Baumgarten S."/>
            <person name="Zoccola D."/>
            <person name="Flot J.-F."/>
            <person name="Tambutte S."/>
            <person name="Allemand D."/>
            <person name="Aranda M."/>
        </authorList>
    </citation>
    <scope>NUCLEOTIDE SEQUENCE [LARGE SCALE GENOMIC DNA]</scope>
</reference>
<feature type="transmembrane region" description="Helical" evidence="6">
    <location>
        <begin position="123"/>
        <end position="141"/>
    </location>
</feature>
<keyword evidence="8" id="KW-1185">Reference proteome</keyword>
<accession>A0A2B4SKK4</accession>
<proteinExistence type="inferred from homology"/>
<feature type="transmembrane region" description="Helical" evidence="6">
    <location>
        <begin position="91"/>
        <end position="111"/>
    </location>
</feature>
<sequence>MFGTLLWPFILYLVASSSILDHIFLWLCRLMPGGRKFVTVKASCPSSIRSLQSAVRGYRNGSPPSSSGIHSISSLLTIPPLYHYPHPNLPVFTSMGFEVLFFCYLVSALILQHVNIYKTNIHMVDIHLMWFIAIFLSRRVAWNVLGQTLASEVLYTVKYFANVFLKGVALLSLGSGFVWLSWRIIQQNSIQNCLFLCYPSIMYIFTFGFTLEPQGSKVMLKISPHQELGPLSQLQLLQSSLLDAKSVMVNGNSKQELPAPQPCSLPPDAVRYETECLRTDFNLRIKQVLFQSLVCAYYVGFIPMKFSEQHYVYYDMWWACQHTLFVWLSSLLMLMMFTLPLNYCDALHKCALHLGGWERYPCGHRDTPHVWSALTVWPQGVLVRHGKLLYRALGIQNVAIPGDAHHGRFFFMFESPLRLINWMAAVLLLLVLYQLFMITRSHSWHQLLSVTGLLTFNYLILYRLFRDRWALQAVVRERTGT</sequence>